<proteinExistence type="predicted"/>
<keyword evidence="1" id="KW-0472">Membrane</keyword>
<evidence type="ECO:0008006" key="4">
    <source>
        <dbReference type="Google" id="ProtNLM"/>
    </source>
</evidence>
<protein>
    <recommendedName>
        <fullName evidence="4">Transmembrane protein</fullName>
    </recommendedName>
</protein>
<reference evidence="2 3" key="2">
    <citation type="journal article" date="2014" name="PLoS ONE">
        <title>Evolution of mitochondria reconstructed from the energy metabolism of living bacteria.</title>
        <authorList>
            <person name="Degli Esposti M."/>
            <person name="Chouaia B."/>
            <person name="Comandatore F."/>
            <person name="Crotti E."/>
            <person name="Sassera D."/>
            <person name="Lievens P.M."/>
            <person name="Daffonchio D."/>
            <person name="Bandi C."/>
        </authorList>
    </citation>
    <scope>NUCLEOTIDE SEQUENCE [LARGE SCALE GENOMIC DNA]</scope>
    <source>
        <strain evidence="3">AM169</strain>
    </source>
</reference>
<feature type="transmembrane region" description="Helical" evidence="1">
    <location>
        <begin position="40"/>
        <end position="60"/>
    </location>
</feature>
<dbReference type="EMBL" id="CBLY010000008">
    <property type="protein sequence ID" value="CDG32695.1"/>
    <property type="molecule type" value="Genomic_DNA"/>
</dbReference>
<evidence type="ECO:0000313" key="3">
    <source>
        <dbReference type="Proteomes" id="UP000027590"/>
    </source>
</evidence>
<dbReference type="AlphaFoldDB" id="A0A7U7G3X3"/>
<reference evidence="2 3" key="1">
    <citation type="journal article" date="2014" name="Genome Biol. Evol.">
        <title>Acetic acid bacteria genomes reveal functional traits for adaptation to life in insect guts.</title>
        <authorList>
            <person name="Chouaia B."/>
            <person name="Gaiarsa S."/>
            <person name="Crotti E."/>
            <person name="Comandatore F."/>
            <person name="Degli Esposti M."/>
            <person name="Ricci I."/>
            <person name="Alma A."/>
            <person name="Favia G."/>
            <person name="Bandi C."/>
            <person name="Daffonchio D."/>
        </authorList>
    </citation>
    <scope>NUCLEOTIDE SEQUENCE [LARGE SCALE GENOMIC DNA]</scope>
    <source>
        <strain evidence="3">AM169</strain>
    </source>
</reference>
<feature type="transmembrane region" description="Helical" evidence="1">
    <location>
        <begin position="12"/>
        <end position="28"/>
    </location>
</feature>
<keyword evidence="1" id="KW-0812">Transmembrane</keyword>
<sequence>MRLETASEPVFFWGGLLAGAVWAVLLWMQLPGNTPRPEKLSRTAGVVGLALSSGLAWLLWTHVFGAVTAFFCLGGLGMVLLCIMPILWAILISTQSHTS</sequence>
<gene>
    <name evidence="2" type="ORF">SACS_1834</name>
</gene>
<accession>A0A7U7G3X3</accession>
<name>A0A7U7G3X3_9PROT</name>
<evidence type="ECO:0000256" key="1">
    <source>
        <dbReference type="SAM" id="Phobius"/>
    </source>
</evidence>
<dbReference type="RefSeq" id="WP_043562065.1">
    <property type="nucleotide sequence ID" value="NZ_CBLY010000008.1"/>
</dbReference>
<organism evidence="2 3">
    <name type="scientific">Parasaccharibacter apium</name>
    <dbReference type="NCBI Taxonomy" id="1510841"/>
    <lineage>
        <taxon>Bacteria</taxon>
        <taxon>Pseudomonadati</taxon>
        <taxon>Pseudomonadota</taxon>
        <taxon>Alphaproteobacteria</taxon>
        <taxon>Acetobacterales</taxon>
        <taxon>Acetobacteraceae</taxon>
        <taxon>Parasaccharibacter</taxon>
    </lineage>
</organism>
<comment type="caution">
    <text evidence="2">The sequence shown here is derived from an EMBL/GenBank/DDBJ whole genome shotgun (WGS) entry which is preliminary data.</text>
</comment>
<keyword evidence="1" id="KW-1133">Transmembrane helix</keyword>
<feature type="transmembrane region" description="Helical" evidence="1">
    <location>
        <begin position="66"/>
        <end position="91"/>
    </location>
</feature>
<dbReference type="Proteomes" id="UP000027590">
    <property type="component" value="Unassembled WGS sequence"/>
</dbReference>
<evidence type="ECO:0000313" key="2">
    <source>
        <dbReference type="EMBL" id="CDG32695.1"/>
    </source>
</evidence>